<keyword evidence="1" id="KW-0378">Hydrolase</keyword>
<dbReference type="PANTHER" id="PTHR10046">
    <property type="entry name" value="ATP DEPENDENT LON PROTEASE FAMILY MEMBER"/>
    <property type="match status" value="1"/>
</dbReference>
<dbReference type="InterPro" id="IPR036034">
    <property type="entry name" value="PDZ_sf"/>
</dbReference>
<evidence type="ECO:0000256" key="1">
    <source>
        <dbReference type="PROSITE-ProRule" id="PRU01122"/>
    </source>
</evidence>
<keyword evidence="7" id="KW-1185">Reference proteome</keyword>
<evidence type="ECO:0000256" key="3">
    <source>
        <dbReference type="SAM" id="Phobius"/>
    </source>
</evidence>
<evidence type="ECO:0000313" key="6">
    <source>
        <dbReference type="EMBL" id="MBA8930144.1"/>
    </source>
</evidence>
<gene>
    <name evidence="6" type="ORF">BC739_007377</name>
</gene>
<dbReference type="EMBL" id="JACJID010000006">
    <property type="protein sequence ID" value="MBA8930144.1"/>
    <property type="molecule type" value="Genomic_DNA"/>
</dbReference>
<keyword evidence="3" id="KW-1133">Transmembrane helix</keyword>
<dbReference type="InterPro" id="IPR020568">
    <property type="entry name" value="Ribosomal_Su5_D2-typ_SF"/>
</dbReference>
<evidence type="ECO:0000259" key="4">
    <source>
        <dbReference type="PROSITE" id="PS50106"/>
    </source>
</evidence>
<dbReference type="RefSeq" id="WP_081789200.1">
    <property type="nucleotide sequence ID" value="NZ_BAAABQ010000019.1"/>
</dbReference>
<organism evidence="6 7">
    <name type="scientific">Kutzneria viridogrisea</name>
    <dbReference type="NCBI Taxonomy" id="47990"/>
    <lineage>
        <taxon>Bacteria</taxon>
        <taxon>Bacillati</taxon>
        <taxon>Actinomycetota</taxon>
        <taxon>Actinomycetes</taxon>
        <taxon>Pseudonocardiales</taxon>
        <taxon>Pseudonocardiaceae</taxon>
        <taxon>Kutzneria</taxon>
    </lineage>
</organism>
<dbReference type="Proteomes" id="UP000517916">
    <property type="component" value="Unassembled WGS sequence"/>
</dbReference>
<dbReference type="InterPro" id="IPR014721">
    <property type="entry name" value="Ribsml_uS5_D2-typ_fold_subgr"/>
</dbReference>
<dbReference type="Pfam" id="PF13180">
    <property type="entry name" value="PDZ_2"/>
    <property type="match status" value="1"/>
</dbReference>
<dbReference type="InterPro" id="IPR008269">
    <property type="entry name" value="Lon_proteolytic"/>
</dbReference>
<dbReference type="Pfam" id="PF05362">
    <property type="entry name" value="Lon_C"/>
    <property type="match status" value="1"/>
</dbReference>
<feature type="active site" evidence="1">
    <location>
        <position position="268"/>
    </location>
</feature>
<keyword evidence="1" id="KW-0720">Serine protease</keyword>
<feature type="region of interest" description="Disordered" evidence="2">
    <location>
        <begin position="1"/>
        <end position="30"/>
    </location>
</feature>
<feature type="active site" evidence="1">
    <location>
        <position position="313"/>
    </location>
</feature>
<comment type="similarity">
    <text evidence="1">Belongs to the peptidase S16 family.</text>
</comment>
<comment type="catalytic activity">
    <reaction evidence="1">
        <text>Hydrolysis of proteins in presence of ATP.</text>
        <dbReference type="EC" id="3.4.21.53"/>
    </reaction>
</comment>
<keyword evidence="1" id="KW-0645">Protease</keyword>
<feature type="transmembrane region" description="Helical" evidence="3">
    <location>
        <begin position="36"/>
        <end position="59"/>
    </location>
</feature>
<keyword evidence="3" id="KW-0472">Membrane</keyword>
<name>A0ABR6BUB9_9PSEU</name>
<evidence type="ECO:0000313" key="7">
    <source>
        <dbReference type="Proteomes" id="UP000517916"/>
    </source>
</evidence>
<dbReference type="Gene3D" id="3.30.230.10">
    <property type="match status" value="1"/>
</dbReference>
<reference evidence="6 7" key="1">
    <citation type="submission" date="2020-08" db="EMBL/GenBank/DDBJ databases">
        <title>Genomic Encyclopedia of Archaeal and Bacterial Type Strains, Phase II (KMG-II): from individual species to whole genera.</title>
        <authorList>
            <person name="Goeker M."/>
        </authorList>
    </citation>
    <scope>NUCLEOTIDE SEQUENCE [LARGE SCALE GENOMIC DNA]</scope>
    <source>
        <strain evidence="6 7">DSM 43850</strain>
    </source>
</reference>
<dbReference type="InterPro" id="IPR001478">
    <property type="entry name" value="PDZ"/>
</dbReference>
<protein>
    <recommendedName>
        <fullName evidence="1">endopeptidase La</fullName>
        <ecNumber evidence="1">3.4.21.53</ecNumber>
    </recommendedName>
</protein>
<evidence type="ECO:0000256" key="2">
    <source>
        <dbReference type="SAM" id="MobiDB-lite"/>
    </source>
</evidence>
<proteinExistence type="inferred from homology"/>
<dbReference type="InterPro" id="IPR027065">
    <property type="entry name" value="Lon_Prtase"/>
</dbReference>
<dbReference type="PROSITE" id="PS51786">
    <property type="entry name" value="LON_PROTEOLYTIC"/>
    <property type="match status" value="1"/>
</dbReference>
<evidence type="ECO:0000259" key="5">
    <source>
        <dbReference type="PROSITE" id="PS51786"/>
    </source>
</evidence>
<dbReference type="SUPFAM" id="SSF50156">
    <property type="entry name" value="PDZ domain-like"/>
    <property type="match status" value="1"/>
</dbReference>
<dbReference type="SUPFAM" id="SSF54211">
    <property type="entry name" value="Ribosomal protein S5 domain 2-like"/>
    <property type="match status" value="1"/>
</dbReference>
<comment type="caution">
    <text evidence="6">The sequence shown here is derived from an EMBL/GenBank/DDBJ whole genome shotgun (WGS) entry which is preliminary data.</text>
</comment>
<dbReference type="EC" id="3.4.21.53" evidence="1"/>
<sequence>MTAQTEHSGQDRAEGGGPATPVVPPRGRGGPGRRTWTLVWSFLLVAVVGLLGGVVQVPYVALGPGPTFDTLGVVNGSKVVDVQGQETFPTKGHLTMTTVSLTDSVTLFGALGLWASGRYSLAPREEYFKPGESQQDVQKENVQQFTDSQTNAQVAALRYLGYPMKVLVGTITKDSPVNGVLQAGDRLVSVNGKKVSTSEDVQNSLKDTKPGQAIPVAFQHGTEAERTATVTLGRSEDRAWGFMGITPLDRPDVPFQVKISLSDVGGPSAGLMFALAIVDKLTPDGLDNGQWIAGTGEIDDRGNVKPIGGIPFKMIAARETGATVFLAPAANCSEAKQRVPDGLRLVKVNNLGDAVSALQALKAGKDVPGC</sequence>
<accession>A0ABR6BUB9</accession>
<feature type="domain" description="PDZ" evidence="4">
    <location>
        <begin position="160"/>
        <end position="220"/>
    </location>
</feature>
<dbReference type="PROSITE" id="PS50106">
    <property type="entry name" value="PDZ"/>
    <property type="match status" value="1"/>
</dbReference>
<feature type="domain" description="Lon proteolytic" evidence="5">
    <location>
        <begin position="262"/>
        <end position="361"/>
    </location>
</feature>
<keyword evidence="3" id="KW-0812">Transmembrane</keyword>